<dbReference type="RefSeq" id="WP_190439395.1">
    <property type="nucleotide sequence ID" value="NZ_JAMPKM010000003.1"/>
</dbReference>
<evidence type="ECO:0000256" key="1">
    <source>
        <dbReference type="SAM" id="MobiDB-lite"/>
    </source>
</evidence>
<evidence type="ECO:0000313" key="2">
    <source>
        <dbReference type="EMBL" id="MEP0817001.1"/>
    </source>
</evidence>
<gene>
    <name evidence="2" type="ORF">NC998_07815</name>
</gene>
<dbReference type="EMBL" id="JAMPKM010000003">
    <property type="protein sequence ID" value="MEP0817001.1"/>
    <property type="molecule type" value="Genomic_DNA"/>
</dbReference>
<sequence length="353" mass="35729">MVWGPGIILMLIVLFTLEYWLHPEWFENTQSATNVEGGFNPAVSSEDGAIGADIDSLPLLLNQLNSAPADQAQNKQEGGKDKVATKPSLFSELLKPKNPATTQNGNSTPSNSLSAPGSATSPLLSSNGGLPSQPGDGATPGFTGLNAPGLPTTAPSALLAPPKASTIPSLNLPNTSSTPASAPVSALQTAIEQAQLQKNAAGASPSSPTTGLDNNTTSPSSTQPSAQPNAIAPGFSNGGINYSSTPGVSSAPPSNSFNYLTQPQPDSSLPSGIAPVVPDAPAIAPVVPSTNLNPNFGQSSFSGSQNNNGFNNSGFSGNAGIQPSQLNQQPFSTPRRVPGRNIGGGQINTFSNP</sequence>
<name>A0ABV0J5F4_9CYAN</name>
<feature type="compositionally biased region" description="Polar residues" evidence="1">
    <location>
        <begin position="187"/>
        <end position="213"/>
    </location>
</feature>
<evidence type="ECO:0000313" key="3">
    <source>
        <dbReference type="Proteomes" id="UP001464891"/>
    </source>
</evidence>
<feature type="compositionally biased region" description="Low complexity" evidence="1">
    <location>
        <begin position="147"/>
        <end position="166"/>
    </location>
</feature>
<feature type="compositionally biased region" description="Low complexity" evidence="1">
    <location>
        <begin position="175"/>
        <end position="186"/>
    </location>
</feature>
<protein>
    <submittedName>
        <fullName evidence="2">Uncharacterized protein</fullName>
    </submittedName>
</protein>
<feature type="compositionally biased region" description="Polar residues" evidence="1">
    <location>
        <begin position="319"/>
        <end position="332"/>
    </location>
</feature>
<keyword evidence="3" id="KW-1185">Reference proteome</keyword>
<accession>A0ABV0J5F4</accession>
<feature type="region of interest" description="Disordered" evidence="1">
    <location>
        <begin position="295"/>
        <end position="353"/>
    </location>
</feature>
<organism evidence="2 3">
    <name type="scientific">Trichocoleus desertorum GB2-A4</name>
    <dbReference type="NCBI Taxonomy" id="2933944"/>
    <lineage>
        <taxon>Bacteria</taxon>
        <taxon>Bacillati</taxon>
        <taxon>Cyanobacteriota</taxon>
        <taxon>Cyanophyceae</taxon>
        <taxon>Leptolyngbyales</taxon>
        <taxon>Trichocoleusaceae</taxon>
        <taxon>Trichocoleus</taxon>
    </lineage>
</organism>
<comment type="caution">
    <text evidence="2">The sequence shown here is derived from an EMBL/GenBank/DDBJ whole genome shotgun (WGS) entry which is preliminary data.</text>
</comment>
<feature type="compositionally biased region" description="Low complexity" evidence="1">
    <location>
        <begin position="121"/>
        <end position="135"/>
    </location>
</feature>
<feature type="compositionally biased region" description="Low complexity" evidence="1">
    <location>
        <begin position="295"/>
        <end position="318"/>
    </location>
</feature>
<feature type="region of interest" description="Disordered" evidence="1">
    <location>
        <begin position="92"/>
        <end position="274"/>
    </location>
</feature>
<proteinExistence type="predicted"/>
<dbReference type="Proteomes" id="UP001464891">
    <property type="component" value="Unassembled WGS sequence"/>
</dbReference>
<feature type="compositionally biased region" description="Polar residues" evidence="1">
    <location>
        <begin position="99"/>
        <end position="120"/>
    </location>
</feature>
<reference evidence="2 3" key="1">
    <citation type="submission" date="2022-04" db="EMBL/GenBank/DDBJ databases">
        <title>Positive selection, recombination, and allopatry shape intraspecific diversity of widespread and dominant cyanobacteria.</title>
        <authorList>
            <person name="Wei J."/>
            <person name="Shu W."/>
            <person name="Hu C."/>
        </authorList>
    </citation>
    <scope>NUCLEOTIDE SEQUENCE [LARGE SCALE GENOMIC DNA]</scope>
    <source>
        <strain evidence="2 3">GB2-A4</strain>
    </source>
</reference>
<feature type="compositionally biased region" description="Polar residues" evidence="1">
    <location>
        <begin position="238"/>
        <end position="270"/>
    </location>
</feature>
<feature type="compositionally biased region" description="Low complexity" evidence="1">
    <location>
        <begin position="214"/>
        <end position="230"/>
    </location>
</feature>